<dbReference type="CDD" id="cd06661">
    <property type="entry name" value="GGCT_like"/>
    <property type="match status" value="1"/>
</dbReference>
<dbReference type="AlphaFoldDB" id="A0A2Z2HVM0"/>
<organism evidence="2 3">
    <name type="scientific">Natrarchaeobaculum aegyptiacum</name>
    <dbReference type="NCBI Taxonomy" id="745377"/>
    <lineage>
        <taxon>Archaea</taxon>
        <taxon>Methanobacteriati</taxon>
        <taxon>Methanobacteriota</taxon>
        <taxon>Stenosarchaea group</taxon>
        <taxon>Halobacteria</taxon>
        <taxon>Halobacteriales</taxon>
        <taxon>Natrialbaceae</taxon>
        <taxon>Natrarchaeobaculum</taxon>
    </lineage>
</organism>
<dbReference type="InterPro" id="IPR036568">
    <property type="entry name" value="GGCT-like_sf"/>
</dbReference>
<dbReference type="KEGG" id="naj:B1756_07370"/>
<sequence>MTGESVEPTSVRPIVLYGTLRRGSEKYVEFGLEDRLTYVGECTLEGLLYDLGEYPGLVLEPEVRDAEGSTTDDGAPDADRSDTLVTGELYRVDDETVVHELDAYEGYSPANPAGSLYVRQLVRLEEPPVDAWTYVYNRDVENAPVVTSGDWRAYTDRD</sequence>
<dbReference type="Gene3D" id="3.10.490.10">
    <property type="entry name" value="Gamma-glutamyl cyclotransferase-like"/>
    <property type="match status" value="1"/>
</dbReference>
<dbReference type="EMBL" id="CP019893">
    <property type="protein sequence ID" value="ARS89577.1"/>
    <property type="molecule type" value="Genomic_DNA"/>
</dbReference>
<keyword evidence="3" id="KW-1185">Reference proteome</keyword>
<protein>
    <recommendedName>
        <fullName evidence="1">Gamma-glutamylcyclotransferase AIG2-like domain-containing protein</fullName>
    </recommendedName>
</protein>
<dbReference type="InterPro" id="IPR013024">
    <property type="entry name" value="GGCT-like"/>
</dbReference>
<dbReference type="Pfam" id="PF06094">
    <property type="entry name" value="GGACT"/>
    <property type="match status" value="1"/>
</dbReference>
<gene>
    <name evidence="2" type="ORF">B1756_07370</name>
</gene>
<accession>A0A2Z2HVM0</accession>
<dbReference type="Proteomes" id="UP000250088">
    <property type="component" value="Chromosome"/>
</dbReference>
<evidence type="ECO:0000313" key="2">
    <source>
        <dbReference type="EMBL" id="ARS89577.1"/>
    </source>
</evidence>
<evidence type="ECO:0000259" key="1">
    <source>
        <dbReference type="Pfam" id="PF06094"/>
    </source>
</evidence>
<feature type="domain" description="Gamma-glutamylcyclotransferase AIG2-like" evidence="1">
    <location>
        <begin position="16"/>
        <end position="152"/>
    </location>
</feature>
<dbReference type="InterPro" id="IPR009288">
    <property type="entry name" value="AIG2-like_dom"/>
</dbReference>
<name>A0A2Z2HVM0_9EURY</name>
<dbReference type="GeneID" id="32893888"/>
<proteinExistence type="predicted"/>
<evidence type="ECO:0000313" key="3">
    <source>
        <dbReference type="Proteomes" id="UP000250088"/>
    </source>
</evidence>
<dbReference type="SUPFAM" id="SSF110857">
    <property type="entry name" value="Gamma-glutamyl cyclotransferase-like"/>
    <property type="match status" value="1"/>
</dbReference>
<reference evidence="3" key="1">
    <citation type="submission" date="2017-02" db="EMBL/GenBank/DDBJ databases">
        <title>Natronthermophilus aegyptiacus gen. nov.,sp. nov., an aerobic, extremely halophilic alkalithermophilic archaeon isolated from the athalassohaline Wadi An Natrun, Egypt.</title>
        <authorList>
            <person name="Zhao B."/>
        </authorList>
    </citation>
    <scope>NUCLEOTIDE SEQUENCE [LARGE SCALE GENOMIC DNA]</scope>
    <source>
        <strain evidence="3">JW/NM-HA 15</strain>
    </source>
</reference>
<dbReference type="RefSeq" id="WP_086887954.1">
    <property type="nucleotide sequence ID" value="NZ_CP019893.1"/>
</dbReference>